<dbReference type="Pfam" id="PF03450">
    <property type="entry name" value="CO_deh_flav_C"/>
    <property type="match status" value="1"/>
</dbReference>
<dbReference type="EMBL" id="BMXV01000004">
    <property type="protein sequence ID" value="GGY73257.1"/>
    <property type="molecule type" value="Genomic_DNA"/>
</dbReference>
<dbReference type="PANTHER" id="PTHR45444:SF3">
    <property type="entry name" value="XANTHINE DEHYDROGENASE"/>
    <property type="match status" value="1"/>
</dbReference>
<dbReference type="PROSITE" id="PS51085">
    <property type="entry name" value="2FE2S_FER_2"/>
    <property type="match status" value="1"/>
</dbReference>
<reference evidence="9" key="1">
    <citation type="journal article" date="2019" name="Int. J. Syst. Evol. Microbiol.">
        <title>The Global Catalogue of Microorganisms (GCM) 10K type strain sequencing project: providing services to taxonomists for standard genome sequencing and annotation.</title>
        <authorList>
            <consortium name="The Broad Institute Genomics Platform"/>
            <consortium name="The Broad Institute Genome Sequencing Center for Infectious Disease"/>
            <person name="Wu L."/>
            <person name="Ma J."/>
        </authorList>
    </citation>
    <scope>NUCLEOTIDE SEQUENCE [LARGE SCALE GENOMIC DNA]</scope>
    <source>
        <strain evidence="9">KCTC 22280</strain>
    </source>
</reference>
<dbReference type="CDD" id="cd00207">
    <property type="entry name" value="fer2"/>
    <property type="match status" value="1"/>
</dbReference>
<dbReference type="InterPro" id="IPR002888">
    <property type="entry name" value="2Fe-2S-bd"/>
</dbReference>
<sequence length="487" mass="52399">MIEFLVNGRIEKVDQVDPNLSILEWLRTKMRLTGTKEGCASGDCGACTVITGTPDHQGNIRYEAINSCISLVGSLHGKELITVEAFQQETGHPVQRGMMEKHGAQCGFCTPGIVMSLIALHANKEATGQGDDQLLEALSGNLCRCTGYRPIMAAGRQALVQEWTPEADHPAAALSSGTGSPELSAIHRDSITLTAPDGPRYDSPVSLEELRELRRAFPDSRLVAGSTDLALEITQQLKTLDHLISVERVAELKAYAREGDELVLGAAATYQQFHKALCDLWPAFDAMLERLGSLQIRNRGTVGGNIANASPIGDMPPALIALDATLVLDGPDGERRLPVEDFFHGYKQTDLKAGEFIHSVRVPVPKTHEQLYIYKISKRLDDDISAVLGAFRLTVEDGVVANCRLAFGGMAATPARAPKAEAALTGQPWNDDSVTAAMTALAGDFTPMSDVRASATYRQQVAGNLLRRALLSSGANPGEPLMVTDYA</sequence>
<dbReference type="InterPro" id="IPR014307">
    <property type="entry name" value="Xanthine_DH_ssu"/>
</dbReference>
<dbReference type="InterPro" id="IPR016208">
    <property type="entry name" value="Ald_Oxase/xanthine_DH-like"/>
</dbReference>
<dbReference type="InterPro" id="IPR036683">
    <property type="entry name" value="CO_DH_flav_C_dom_sf"/>
</dbReference>
<dbReference type="InterPro" id="IPR012175">
    <property type="entry name" value="Xanth_DH_ssu_bac"/>
</dbReference>
<dbReference type="InterPro" id="IPR036318">
    <property type="entry name" value="FAD-bd_PCMH-like_sf"/>
</dbReference>
<dbReference type="NCBIfam" id="TIGR02963">
    <property type="entry name" value="xanthine_xdhA"/>
    <property type="match status" value="1"/>
</dbReference>
<keyword evidence="5" id="KW-0408">Iron</keyword>
<dbReference type="InterPro" id="IPR005107">
    <property type="entry name" value="CO_DH_flav_C"/>
</dbReference>
<dbReference type="PROSITE" id="PS51387">
    <property type="entry name" value="FAD_PCMH"/>
    <property type="match status" value="1"/>
</dbReference>
<dbReference type="SMART" id="SM01092">
    <property type="entry name" value="CO_deh_flav_C"/>
    <property type="match status" value="1"/>
</dbReference>
<dbReference type="Pfam" id="PF00111">
    <property type="entry name" value="Fer2"/>
    <property type="match status" value="1"/>
</dbReference>
<dbReference type="SUPFAM" id="SSF47741">
    <property type="entry name" value="CO dehydrogenase ISP C-domain like"/>
    <property type="match status" value="1"/>
</dbReference>
<evidence type="ECO:0000256" key="3">
    <source>
        <dbReference type="ARBA" id="ARBA00022827"/>
    </source>
</evidence>
<dbReference type="PROSITE" id="PS00197">
    <property type="entry name" value="2FE2S_FER_1"/>
    <property type="match status" value="1"/>
</dbReference>
<dbReference type="Gene3D" id="3.30.465.10">
    <property type="match status" value="1"/>
</dbReference>
<accession>A0ABQ3B0J4</accession>
<dbReference type="Gene3D" id="3.30.43.10">
    <property type="entry name" value="Uridine Diphospho-n-acetylenolpyruvylglucosamine Reductase, domain 2"/>
    <property type="match status" value="1"/>
</dbReference>
<evidence type="ECO:0000259" key="6">
    <source>
        <dbReference type="PROSITE" id="PS51085"/>
    </source>
</evidence>
<dbReference type="Pfam" id="PF01799">
    <property type="entry name" value="Fer2_2"/>
    <property type="match status" value="1"/>
</dbReference>
<dbReference type="InterPro" id="IPR006058">
    <property type="entry name" value="2Fe2S_fd_BS"/>
</dbReference>
<dbReference type="InterPro" id="IPR016166">
    <property type="entry name" value="FAD-bd_PCMH"/>
</dbReference>
<name>A0ABQ3B0J4_9GAMM</name>
<evidence type="ECO:0000256" key="5">
    <source>
        <dbReference type="ARBA" id="ARBA00023004"/>
    </source>
</evidence>
<dbReference type="InterPro" id="IPR002346">
    <property type="entry name" value="Mopterin_DH_FAD-bd"/>
</dbReference>
<dbReference type="SUPFAM" id="SSF56176">
    <property type="entry name" value="FAD-binding/transporter-associated domain-like"/>
    <property type="match status" value="1"/>
</dbReference>
<evidence type="ECO:0000259" key="7">
    <source>
        <dbReference type="PROSITE" id="PS51387"/>
    </source>
</evidence>
<dbReference type="PANTHER" id="PTHR45444">
    <property type="entry name" value="XANTHINE DEHYDROGENASE"/>
    <property type="match status" value="1"/>
</dbReference>
<keyword evidence="2" id="KW-0479">Metal-binding</keyword>
<dbReference type="InterPro" id="IPR001041">
    <property type="entry name" value="2Fe-2S_ferredoxin-type"/>
</dbReference>
<dbReference type="InterPro" id="IPR036884">
    <property type="entry name" value="2Fe-2S-bd_dom_sf"/>
</dbReference>
<keyword evidence="3" id="KW-0274">FAD</keyword>
<protein>
    <submittedName>
        <fullName evidence="8">Xanthine dehydrogenase small subunit</fullName>
    </submittedName>
</protein>
<dbReference type="Proteomes" id="UP000601597">
    <property type="component" value="Unassembled WGS sequence"/>
</dbReference>
<dbReference type="PIRSF" id="PIRSF036557">
    <property type="entry name" value="XdhA_RC"/>
    <property type="match status" value="1"/>
</dbReference>
<gene>
    <name evidence="8" type="ORF">GCM10007071_20480</name>
</gene>
<dbReference type="InterPro" id="IPR012675">
    <property type="entry name" value="Beta-grasp_dom_sf"/>
</dbReference>
<feature type="domain" description="2Fe-2S ferredoxin-type" evidence="6">
    <location>
        <begin position="1"/>
        <end position="86"/>
    </location>
</feature>
<keyword evidence="1" id="KW-0285">Flavoprotein</keyword>
<keyword evidence="9" id="KW-1185">Reference proteome</keyword>
<dbReference type="InterPro" id="IPR016167">
    <property type="entry name" value="FAD-bd_PCMH_sub1"/>
</dbReference>
<evidence type="ECO:0000256" key="2">
    <source>
        <dbReference type="ARBA" id="ARBA00022723"/>
    </source>
</evidence>
<dbReference type="InterPro" id="IPR036010">
    <property type="entry name" value="2Fe-2S_ferredoxin-like_sf"/>
</dbReference>
<evidence type="ECO:0000313" key="9">
    <source>
        <dbReference type="Proteomes" id="UP000601597"/>
    </source>
</evidence>
<dbReference type="SUPFAM" id="SSF55447">
    <property type="entry name" value="CO dehydrogenase flavoprotein C-terminal domain-like"/>
    <property type="match status" value="1"/>
</dbReference>
<dbReference type="SUPFAM" id="SSF54292">
    <property type="entry name" value="2Fe-2S ferredoxin-like"/>
    <property type="match status" value="1"/>
</dbReference>
<dbReference type="Gene3D" id="3.30.390.50">
    <property type="entry name" value="CO dehydrogenase flavoprotein, C-terminal domain"/>
    <property type="match status" value="1"/>
</dbReference>
<evidence type="ECO:0000313" key="8">
    <source>
        <dbReference type="EMBL" id="GGY73257.1"/>
    </source>
</evidence>
<proteinExistence type="predicted"/>
<evidence type="ECO:0000256" key="4">
    <source>
        <dbReference type="ARBA" id="ARBA00023002"/>
    </source>
</evidence>
<dbReference type="RefSeq" id="WP_189576042.1">
    <property type="nucleotide sequence ID" value="NZ_BMXV01000004.1"/>
</dbReference>
<dbReference type="Gene3D" id="1.10.150.120">
    <property type="entry name" value="[2Fe-2S]-binding domain"/>
    <property type="match status" value="1"/>
</dbReference>
<comment type="caution">
    <text evidence="8">The sequence shown here is derived from an EMBL/GenBank/DDBJ whole genome shotgun (WGS) entry which is preliminary data.</text>
</comment>
<dbReference type="InterPro" id="IPR016169">
    <property type="entry name" value="FAD-bd_PCMH_sub2"/>
</dbReference>
<evidence type="ECO:0000256" key="1">
    <source>
        <dbReference type="ARBA" id="ARBA00022630"/>
    </source>
</evidence>
<dbReference type="Gene3D" id="3.10.20.30">
    <property type="match status" value="1"/>
</dbReference>
<organism evidence="8 9">
    <name type="scientific">Marinobacter zhanjiangensis</name>
    <dbReference type="NCBI Taxonomy" id="578215"/>
    <lineage>
        <taxon>Bacteria</taxon>
        <taxon>Pseudomonadati</taxon>
        <taxon>Pseudomonadota</taxon>
        <taxon>Gammaproteobacteria</taxon>
        <taxon>Pseudomonadales</taxon>
        <taxon>Marinobacteraceae</taxon>
        <taxon>Marinobacter</taxon>
    </lineage>
</organism>
<keyword evidence="4" id="KW-0560">Oxidoreductase</keyword>
<dbReference type="Pfam" id="PF00941">
    <property type="entry name" value="FAD_binding_5"/>
    <property type="match status" value="1"/>
</dbReference>
<feature type="domain" description="FAD-binding PCMH-type" evidence="7">
    <location>
        <begin position="194"/>
        <end position="367"/>
    </location>
</feature>